<reference evidence="2" key="2">
    <citation type="submission" date="2017-10" db="EMBL/GenBank/DDBJ databases">
        <title>Ladona fulva Genome sequencing and assembly.</title>
        <authorList>
            <person name="Murali S."/>
            <person name="Richards S."/>
            <person name="Bandaranaike D."/>
            <person name="Bellair M."/>
            <person name="Blankenburg K."/>
            <person name="Chao H."/>
            <person name="Dinh H."/>
            <person name="Doddapaneni H."/>
            <person name="Dugan-Rocha S."/>
            <person name="Elkadiri S."/>
            <person name="Gnanaolivu R."/>
            <person name="Hernandez B."/>
            <person name="Skinner E."/>
            <person name="Javaid M."/>
            <person name="Lee S."/>
            <person name="Li M."/>
            <person name="Ming W."/>
            <person name="Munidasa M."/>
            <person name="Muniz J."/>
            <person name="Nguyen L."/>
            <person name="Hughes D."/>
            <person name="Osuji N."/>
            <person name="Pu L.-L."/>
            <person name="Puazo M."/>
            <person name="Qu C."/>
            <person name="Quiroz J."/>
            <person name="Raj R."/>
            <person name="Weissenberger G."/>
            <person name="Xin Y."/>
            <person name="Zou X."/>
            <person name="Han Y."/>
            <person name="Worley K."/>
            <person name="Muzny D."/>
            <person name="Gibbs R."/>
        </authorList>
    </citation>
    <scope>NUCLEOTIDE SEQUENCE</scope>
    <source>
        <strain evidence="2">Sampled in the wild</strain>
    </source>
</reference>
<evidence type="ECO:0000313" key="3">
    <source>
        <dbReference type="Proteomes" id="UP000792457"/>
    </source>
</evidence>
<feature type="region of interest" description="Disordered" evidence="1">
    <location>
        <begin position="44"/>
        <end position="76"/>
    </location>
</feature>
<dbReference type="AlphaFoldDB" id="A0A8K0K0M1"/>
<evidence type="ECO:0008006" key="4">
    <source>
        <dbReference type="Google" id="ProtNLM"/>
    </source>
</evidence>
<name>A0A8K0K0M1_LADFU</name>
<evidence type="ECO:0000256" key="1">
    <source>
        <dbReference type="SAM" id="MobiDB-lite"/>
    </source>
</evidence>
<proteinExistence type="predicted"/>
<gene>
    <name evidence="2" type="ORF">J437_LFUL003118</name>
</gene>
<sequence length="146" mass="16852">MKKWANVRDSFNKCEKRYKASLTSGSGRQPTSRYVYGQQLQFLKKTTEGRPTEDTMSVGNEDPSEADGDDDLRTKESDDFKIPIKNVKKRKLDAIELELIKIFQKQPDRHMSFFKAVLHKKKLFSTGNCVVLSIPINVWQSGRMSY</sequence>
<dbReference type="Proteomes" id="UP000792457">
    <property type="component" value="Unassembled WGS sequence"/>
</dbReference>
<dbReference type="EMBL" id="KZ308172">
    <property type="protein sequence ID" value="KAG8223753.1"/>
    <property type="molecule type" value="Genomic_DNA"/>
</dbReference>
<dbReference type="OrthoDB" id="10071528at2759"/>
<evidence type="ECO:0000313" key="2">
    <source>
        <dbReference type="EMBL" id="KAG8223753.1"/>
    </source>
</evidence>
<protein>
    <recommendedName>
        <fullName evidence="4">BESS domain-containing protein</fullName>
    </recommendedName>
</protein>
<organism evidence="2 3">
    <name type="scientific">Ladona fulva</name>
    <name type="common">Scarce chaser dragonfly</name>
    <name type="synonym">Libellula fulva</name>
    <dbReference type="NCBI Taxonomy" id="123851"/>
    <lineage>
        <taxon>Eukaryota</taxon>
        <taxon>Metazoa</taxon>
        <taxon>Ecdysozoa</taxon>
        <taxon>Arthropoda</taxon>
        <taxon>Hexapoda</taxon>
        <taxon>Insecta</taxon>
        <taxon>Pterygota</taxon>
        <taxon>Palaeoptera</taxon>
        <taxon>Odonata</taxon>
        <taxon>Epiprocta</taxon>
        <taxon>Anisoptera</taxon>
        <taxon>Libelluloidea</taxon>
        <taxon>Libellulidae</taxon>
        <taxon>Ladona</taxon>
    </lineage>
</organism>
<comment type="caution">
    <text evidence="2">The sequence shown here is derived from an EMBL/GenBank/DDBJ whole genome shotgun (WGS) entry which is preliminary data.</text>
</comment>
<reference evidence="2" key="1">
    <citation type="submission" date="2013-04" db="EMBL/GenBank/DDBJ databases">
        <authorList>
            <person name="Qu J."/>
            <person name="Murali S.C."/>
            <person name="Bandaranaike D."/>
            <person name="Bellair M."/>
            <person name="Blankenburg K."/>
            <person name="Chao H."/>
            <person name="Dinh H."/>
            <person name="Doddapaneni H."/>
            <person name="Downs B."/>
            <person name="Dugan-Rocha S."/>
            <person name="Elkadiri S."/>
            <person name="Gnanaolivu R.D."/>
            <person name="Hernandez B."/>
            <person name="Javaid M."/>
            <person name="Jayaseelan J.C."/>
            <person name="Lee S."/>
            <person name="Li M."/>
            <person name="Ming W."/>
            <person name="Munidasa M."/>
            <person name="Muniz J."/>
            <person name="Nguyen L."/>
            <person name="Ongeri F."/>
            <person name="Osuji N."/>
            <person name="Pu L.-L."/>
            <person name="Puazo M."/>
            <person name="Qu C."/>
            <person name="Quiroz J."/>
            <person name="Raj R."/>
            <person name="Weissenberger G."/>
            <person name="Xin Y."/>
            <person name="Zou X."/>
            <person name="Han Y."/>
            <person name="Richards S."/>
            <person name="Worley K."/>
            <person name="Muzny D."/>
            <person name="Gibbs R."/>
        </authorList>
    </citation>
    <scope>NUCLEOTIDE SEQUENCE</scope>
    <source>
        <strain evidence="2">Sampled in the wild</strain>
    </source>
</reference>
<accession>A0A8K0K0M1</accession>
<keyword evidence="3" id="KW-1185">Reference proteome</keyword>